<gene>
    <name evidence="1" type="ORF">KXQ929_LOCUS49046</name>
</gene>
<feature type="non-terminal residue" evidence="1">
    <location>
        <position position="1"/>
    </location>
</feature>
<sequence>DPQHVPMALFNSEAINGFPTGNLSLELLNKINSEQVHFTPFNDLTSAMDAVKEGHYWGVAVFRYNFSQAIKNKLIFAKTDPATLNASSIHLYLDMTIIDRI</sequence>
<dbReference type="AlphaFoldDB" id="A0A820LY85"/>
<name>A0A820LY85_9BILA</name>
<organism evidence="1 2">
    <name type="scientific">Adineta steineri</name>
    <dbReference type="NCBI Taxonomy" id="433720"/>
    <lineage>
        <taxon>Eukaryota</taxon>
        <taxon>Metazoa</taxon>
        <taxon>Spiralia</taxon>
        <taxon>Gnathifera</taxon>
        <taxon>Rotifera</taxon>
        <taxon>Eurotatoria</taxon>
        <taxon>Bdelloidea</taxon>
        <taxon>Adinetida</taxon>
        <taxon>Adinetidae</taxon>
        <taxon>Adineta</taxon>
    </lineage>
</organism>
<comment type="caution">
    <text evidence="1">The sequence shown here is derived from an EMBL/GenBank/DDBJ whole genome shotgun (WGS) entry which is preliminary data.</text>
</comment>
<evidence type="ECO:0000313" key="1">
    <source>
        <dbReference type="EMBL" id="CAF4365231.1"/>
    </source>
</evidence>
<reference evidence="1" key="1">
    <citation type="submission" date="2021-02" db="EMBL/GenBank/DDBJ databases">
        <authorList>
            <person name="Nowell W R."/>
        </authorList>
    </citation>
    <scope>NUCLEOTIDE SEQUENCE</scope>
</reference>
<protein>
    <submittedName>
        <fullName evidence="1">Uncharacterized protein</fullName>
    </submittedName>
</protein>
<accession>A0A820LY85</accession>
<evidence type="ECO:0000313" key="2">
    <source>
        <dbReference type="Proteomes" id="UP000663868"/>
    </source>
</evidence>
<dbReference type="Proteomes" id="UP000663868">
    <property type="component" value="Unassembled WGS sequence"/>
</dbReference>
<dbReference type="EMBL" id="CAJOBB010020163">
    <property type="protein sequence ID" value="CAF4365231.1"/>
    <property type="molecule type" value="Genomic_DNA"/>
</dbReference>
<proteinExistence type="predicted"/>